<evidence type="ECO:0000313" key="2">
    <source>
        <dbReference type="EMBL" id="MBU3827346.1"/>
    </source>
</evidence>
<dbReference type="PROSITE" id="PS51208">
    <property type="entry name" value="AUTOTRANSPORTER"/>
    <property type="match status" value="1"/>
</dbReference>
<sequence length="275" mass="30031">MEDTLKKLAGKLQVFKQPNAYAAGVTDENQQIVNAYGSEEAYKEFQSNFDPTKDSTVTVSAHGLMDGYSAQIINQGDSEETGSGYGIGNIYVSEENQAVQALQDVYTMTALMWRNELLDMNTRLGEIRDSGAANGVWVRPYGGNFEYSDRDMEADFYGIQLGYDRNVGNGFIVGGALNYTQSDLDYYHGTGDGYAFGASLYATYLFDSGFYLDTVAKFAVMHNDSDLNFTVGDTSYSGSADYHSTAVGVSMEPAGSLTSTTWASLSRKCRLPLVI</sequence>
<dbReference type="InterPro" id="IPR036709">
    <property type="entry name" value="Autotransporte_beta_dom_sf"/>
</dbReference>
<dbReference type="InterPro" id="IPR005546">
    <property type="entry name" value="Autotransporte_beta"/>
</dbReference>
<dbReference type="Proteomes" id="UP000824150">
    <property type="component" value="Unassembled WGS sequence"/>
</dbReference>
<evidence type="ECO:0000259" key="1">
    <source>
        <dbReference type="PROSITE" id="PS51208"/>
    </source>
</evidence>
<organism evidence="2 3">
    <name type="scientific">Candidatus Anaerobiospirillum merdipullorum</name>
    <dbReference type="NCBI Taxonomy" id="2838450"/>
    <lineage>
        <taxon>Bacteria</taxon>
        <taxon>Pseudomonadati</taxon>
        <taxon>Pseudomonadota</taxon>
        <taxon>Gammaproteobacteria</taxon>
        <taxon>Aeromonadales</taxon>
        <taxon>Succinivibrionaceae</taxon>
        <taxon>Anaerobiospirillum</taxon>
    </lineage>
</organism>
<evidence type="ECO:0000313" key="3">
    <source>
        <dbReference type="Proteomes" id="UP000824150"/>
    </source>
</evidence>
<dbReference type="InterPro" id="IPR006315">
    <property type="entry name" value="OM_autotransptr_brl_dom"/>
</dbReference>
<feature type="domain" description="Autotransporter" evidence="1">
    <location>
        <begin position="129"/>
        <end position="275"/>
    </location>
</feature>
<dbReference type="AlphaFoldDB" id="A0A9E2NSL0"/>
<gene>
    <name evidence="2" type="ORF">IAA31_07670</name>
</gene>
<reference evidence="2" key="1">
    <citation type="journal article" date="2021" name="PeerJ">
        <title>Extensive microbial diversity within the chicken gut microbiome revealed by metagenomics and culture.</title>
        <authorList>
            <person name="Gilroy R."/>
            <person name="Ravi A."/>
            <person name="Getino M."/>
            <person name="Pursley I."/>
            <person name="Horton D.L."/>
            <person name="Alikhan N.F."/>
            <person name="Baker D."/>
            <person name="Gharbi K."/>
            <person name="Hall N."/>
            <person name="Watson M."/>
            <person name="Adriaenssens E.M."/>
            <person name="Foster-Nyarko E."/>
            <person name="Jarju S."/>
            <person name="Secka A."/>
            <person name="Antonio M."/>
            <person name="Oren A."/>
            <person name="Chaudhuri R.R."/>
            <person name="La Ragione R."/>
            <person name="Hildebrand F."/>
            <person name="Pallen M.J."/>
        </authorList>
    </citation>
    <scope>NUCLEOTIDE SEQUENCE</scope>
    <source>
        <strain evidence="2">687</strain>
    </source>
</reference>
<dbReference type="SUPFAM" id="SSF103515">
    <property type="entry name" value="Autotransporter"/>
    <property type="match status" value="1"/>
</dbReference>
<dbReference type="EMBL" id="JAHLFG010000084">
    <property type="protein sequence ID" value="MBU3827346.1"/>
    <property type="molecule type" value="Genomic_DNA"/>
</dbReference>
<dbReference type="Gene3D" id="2.40.128.130">
    <property type="entry name" value="Autotransporter beta-domain"/>
    <property type="match status" value="1"/>
</dbReference>
<accession>A0A9E2NSL0</accession>
<dbReference type="Pfam" id="PF03797">
    <property type="entry name" value="Autotransporter"/>
    <property type="match status" value="1"/>
</dbReference>
<comment type="caution">
    <text evidence="2">The sequence shown here is derived from an EMBL/GenBank/DDBJ whole genome shotgun (WGS) entry which is preliminary data.</text>
</comment>
<reference evidence="2" key="2">
    <citation type="submission" date="2021-04" db="EMBL/GenBank/DDBJ databases">
        <authorList>
            <person name="Gilroy R."/>
        </authorList>
    </citation>
    <scope>NUCLEOTIDE SEQUENCE</scope>
    <source>
        <strain evidence="2">687</strain>
    </source>
</reference>
<name>A0A9E2NSL0_9GAMM</name>
<protein>
    <submittedName>
        <fullName evidence="2">Autotransporter outer membrane beta-barrel domain-containing protein</fullName>
    </submittedName>
</protein>
<proteinExistence type="predicted"/>
<dbReference type="NCBIfam" id="TIGR01414">
    <property type="entry name" value="autotrans_barl"/>
    <property type="match status" value="1"/>
</dbReference>
<dbReference type="GO" id="GO:0019867">
    <property type="term" value="C:outer membrane"/>
    <property type="evidence" value="ECO:0007669"/>
    <property type="project" value="InterPro"/>
</dbReference>